<reference evidence="1 2" key="1">
    <citation type="journal article" date="2010" name="Nature">
        <title>Nitrite-driven anaerobic methane oxidation by oxygenic bacteria.</title>
        <authorList>
            <person name="Ettwig K.F."/>
            <person name="Butler M.K."/>
            <person name="Le Paslier D."/>
            <person name="Pelletier E."/>
            <person name="Mangenot S."/>
            <person name="Kuypers M.M.M."/>
            <person name="Schreiber F."/>
            <person name="Dutilh B.E."/>
            <person name="Zedelius J."/>
            <person name="de Beer D."/>
            <person name="Gloerich J."/>
            <person name="Wessels H.J.C.T."/>
            <person name="van Allen T."/>
            <person name="Luesken F."/>
            <person name="Wu M."/>
            <person name="van de Pas-Schoonen K.T."/>
            <person name="Op den Camp H.J.M."/>
            <person name="Janssen-Megens E.M."/>
            <person name="Francoijs K-J."/>
            <person name="Stunnenberg H."/>
            <person name="Weissenbach J."/>
            <person name="Jetten M.S.M."/>
            <person name="Strous M."/>
        </authorList>
    </citation>
    <scope>NUCLEOTIDE SEQUENCE [LARGE SCALE GENOMIC DNA]</scope>
</reference>
<protein>
    <submittedName>
        <fullName evidence="1">Uncharacterized protein</fullName>
    </submittedName>
</protein>
<sequence length="63" mass="7216">MARRLVFSEPYSSELEATISLTAMPAPMLLHNMRKGRSVTPAMGATIRLFWSWWGPMRMNSFP</sequence>
<dbReference type="HOGENOM" id="CLU_2877443_0_0_0"/>
<accession>D5MMQ4</accession>
<dbReference type="Proteomes" id="UP000006898">
    <property type="component" value="Chromosome"/>
</dbReference>
<organism evidence="1 2">
    <name type="scientific">Methylomirabilis oxygeniifera</name>
    <dbReference type="NCBI Taxonomy" id="671143"/>
    <lineage>
        <taxon>Bacteria</taxon>
        <taxon>Candidatus Methylomirabilota</taxon>
        <taxon>Candidatus Methylomirabilia</taxon>
        <taxon>Candidatus Methylomirabilales</taxon>
        <taxon>Candidatus Methylomirabilaceae</taxon>
        <taxon>Candidatus Methylomirabilis</taxon>
    </lineage>
</organism>
<evidence type="ECO:0000313" key="1">
    <source>
        <dbReference type="EMBL" id="CBE70176.1"/>
    </source>
</evidence>
<gene>
    <name evidence="1" type="ORF">DAMO_3103</name>
</gene>
<dbReference type="EMBL" id="FP565575">
    <property type="protein sequence ID" value="CBE70176.1"/>
    <property type="molecule type" value="Genomic_DNA"/>
</dbReference>
<name>D5MMQ4_METO1</name>
<dbReference type="STRING" id="671143.DAMO_3103"/>
<evidence type="ECO:0000313" key="2">
    <source>
        <dbReference type="Proteomes" id="UP000006898"/>
    </source>
</evidence>
<dbReference type="AlphaFoldDB" id="D5MMQ4"/>
<proteinExistence type="predicted"/>
<dbReference type="KEGG" id="mox:DAMO_3103"/>